<reference evidence="2" key="1">
    <citation type="submission" date="2020-02" db="EMBL/GenBank/DDBJ databases">
        <authorList>
            <person name="Meier V. D."/>
        </authorList>
    </citation>
    <scope>NUCLEOTIDE SEQUENCE</scope>
    <source>
        <strain evidence="2">AVDCRST_MAG83</strain>
    </source>
</reference>
<proteinExistence type="predicted"/>
<keyword evidence="1" id="KW-0812">Transmembrane</keyword>
<organism evidence="2">
    <name type="scientific">uncultured Arthrobacter sp</name>
    <dbReference type="NCBI Taxonomy" id="114050"/>
    <lineage>
        <taxon>Bacteria</taxon>
        <taxon>Bacillati</taxon>
        <taxon>Actinomycetota</taxon>
        <taxon>Actinomycetes</taxon>
        <taxon>Micrococcales</taxon>
        <taxon>Micrococcaceae</taxon>
        <taxon>Arthrobacter</taxon>
        <taxon>environmental samples</taxon>
    </lineage>
</organism>
<accession>A0A6J4J4B3</accession>
<gene>
    <name evidence="2" type="ORF">AVDCRST_MAG83-3230</name>
</gene>
<sequence length="104" mass="10913">MNLPSRGVLRALALLSVLELLSVTALLINLATLHLRPVTALLGPTHGALFLAVAVTALLARGLLPRTRWMALIPVAGGVLTLVNVRIERARAGSAGSVHKETLL</sequence>
<name>A0A6J4J4B3_9MICC</name>
<dbReference type="RefSeq" id="WP_294569793.1">
    <property type="nucleotide sequence ID" value="NZ_CADCTE010000173.1"/>
</dbReference>
<evidence type="ECO:0000313" key="2">
    <source>
        <dbReference type="EMBL" id="CAA9270293.1"/>
    </source>
</evidence>
<feature type="transmembrane region" description="Helical" evidence="1">
    <location>
        <begin position="47"/>
        <end position="64"/>
    </location>
</feature>
<feature type="transmembrane region" description="Helical" evidence="1">
    <location>
        <begin position="12"/>
        <end position="35"/>
    </location>
</feature>
<keyword evidence="1" id="KW-0472">Membrane</keyword>
<evidence type="ECO:0000256" key="1">
    <source>
        <dbReference type="SAM" id="Phobius"/>
    </source>
</evidence>
<evidence type="ECO:0008006" key="3">
    <source>
        <dbReference type="Google" id="ProtNLM"/>
    </source>
</evidence>
<protein>
    <recommendedName>
        <fullName evidence="3">DUF3817 domain-containing protein</fullName>
    </recommendedName>
</protein>
<keyword evidence="1" id="KW-1133">Transmembrane helix</keyword>
<dbReference type="EMBL" id="CADCTE010000173">
    <property type="protein sequence ID" value="CAA9270293.1"/>
    <property type="molecule type" value="Genomic_DNA"/>
</dbReference>
<dbReference type="AlphaFoldDB" id="A0A6J4J4B3"/>